<dbReference type="Gene3D" id="3.30.1200.10">
    <property type="entry name" value="YggU-like"/>
    <property type="match status" value="1"/>
</dbReference>
<dbReference type="Proteomes" id="UP000629025">
    <property type="component" value="Unassembled WGS sequence"/>
</dbReference>
<dbReference type="InterPro" id="IPR036591">
    <property type="entry name" value="YggU-like_sf"/>
</dbReference>
<evidence type="ECO:0000256" key="1">
    <source>
        <dbReference type="ARBA" id="ARBA00010364"/>
    </source>
</evidence>
<accession>A0ABQ1KGE4</accession>
<name>A0ABQ1KGE4_9GAMM</name>
<dbReference type="EMBL" id="BMIJ01000005">
    <property type="protein sequence ID" value="GGB97550.1"/>
    <property type="molecule type" value="Genomic_DNA"/>
</dbReference>
<reference evidence="4" key="1">
    <citation type="journal article" date="2019" name="Int. J. Syst. Evol. Microbiol.">
        <title>The Global Catalogue of Microorganisms (GCM) 10K type strain sequencing project: providing services to taxonomists for standard genome sequencing and annotation.</title>
        <authorList>
            <consortium name="The Broad Institute Genomics Platform"/>
            <consortium name="The Broad Institute Genome Sequencing Center for Infectious Disease"/>
            <person name="Wu L."/>
            <person name="Ma J."/>
        </authorList>
    </citation>
    <scope>NUCLEOTIDE SEQUENCE [LARGE SCALE GENOMIC DNA]</scope>
    <source>
        <strain evidence="4">CGMCC 1.15341</strain>
    </source>
</reference>
<protein>
    <recommendedName>
        <fullName evidence="2">UPF0235 protein GCM10011352_24600</fullName>
    </recommendedName>
</protein>
<comment type="caution">
    <text evidence="3">The sequence shown here is derived from an EMBL/GenBank/DDBJ whole genome shotgun (WGS) entry which is preliminary data.</text>
</comment>
<keyword evidence="4" id="KW-1185">Reference proteome</keyword>
<dbReference type="InterPro" id="IPR003746">
    <property type="entry name" value="DUF167"/>
</dbReference>
<dbReference type="NCBIfam" id="TIGR00251">
    <property type="entry name" value="DUF167 family protein"/>
    <property type="match status" value="1"/>
</dbReference>
<proteinExistence type="inferred from homology"/>
<comment type="similarity">
    <text evidence="1 2">Belongs to the UPF0235 family.</text>
</comment>
<dbReference type="PANTHER" id="PTHR13420:SF7">
    <property type="entry name" value="UPF0235 PROTEIN C15ORF40"/>
    <property type="match status" value="1"/>
</dbReference>
<organism evidence="3 4">
    <name type="scientific">Marinobacterium zhoushanense</name>
    <dbReference type="NCBI Taxonomy" id="1679163"/>
    <lineage>
        <taxon>Bacteria</taxon>
        <taxon>Pseudomonadati</taxon>
        <taxon>Pseudomonadota</taxon>
        <taxon>Gammaproteobacteria</taxon>
        <taxon>Oceanospirillales</taxon>
        <taxon>Oceanospirillaceae</taxon>
        <taxon>Marinobacterium</taxon>
    </lineage>
</organism>
<sequence>MAQDAFYRWDGEALILNCHLQPKASKDEISGLHADSVKIRITAPPIEGRANAHLIKFLAKLFGVPKSDVSIISGELGRAKRVRIEHPSRLPPSLPIEPLPIARD</sequence>
<dbReference type="SMART" id="SM01152">
    <property type="entry name" value="DUF167"/>
    <property type="match status" value="1"/>
</dbReference>
<dbReference type="SUPFAM" id="SSF69786">
    <property type="entry name" value="YggU-like"/>
    <property type="match status" value="1"/>
</dbReference>
<evidence type="ECO:0000313" key="3">
    <source>
        <dbReference type="EMBL" id="GGB97550.1"/>
    </source>
</evidence>
<evidence type="ECO:0000256" key="2">
    <source>
        <dbReference type="HAMAP-Rule" id="MF_00634"/>
    </source>
</evidence>
<gene>
    <name evidence="3" type="ORF">GCM10011352_24600</name>
</gene>
<dbReference type="HAMAP" id="MF_00634">
    <property type="entry name" value="UPF0235"/>
    <property type="match status" value="1"/>
</dbReference>
<dbReference type="PANTHER" id="PTHR13420">
    <property type="entry name" value="UPF0235 PROTEIN C15ORF40"/>
    <property type="match status" value="1"/>
</dbReference>
<dbReference type="RefSeq" id="WP_188748744.1">
    <property type="nucleotide sequence ID" value="NZ_BMIJ01000005.1"/>
</dbReference>
<evidence type="ECO:0000313" key="4">
    <source>
        <dbReference type="Proteomes" id="UP000629025"/>
    </source>
</evidence>
<dbReference type="Pfam" id="PF02594">
    <property type="entry name" value="DUF167"/>
    <property type="match status" value="1"/>
</dbReference>